<feature type="compositionally biased region" description="Polar residues" evidence="1">
    <location>
        <begin position="166"/>
        <end position="181"/>
    </location>
</feature>
<organism evidence="2 3">
    <name type="scientific">Hevea brasiliensis</name>
    <name type="common">Para rubber tree</name>
    <name type="synonym">Siphonia brasiliensis</name>
    <dbReference type="NCBI Taxonomy" id="3981"/>
    <lineage>
        <taxon>Eukaryota</taxon>
        <taxon>Viridiplantae</taxon>
        <taxon>Streptophyta</taxon>
        <taxon>Embryophyta</taxon>
        <taxon>Tracheophyta</taxon>
        <taxon>Spermatophyta</taxon>
        <taxon>Magnoliopsida</taxon>
        <taxon>eudicotyledons</taxon>
        <taxon>Gunneridae</taxon>
        <taxon>Pentapetalae</taxon>
        <taxon>rosids</taxon>
        <taxon>fabids</taxon>
        <taxon>Malpighiales</taxon>
        <taxon>Euphorbiaceae</taxon>
        <taxon>Crotonoideae</taxon>
        <taxon>Micrandreae</taxon>
        <taxon>Hevea</taxon>
    </lineage>
</organism>
<reference evidence="2 3" key="1">
    <citation type="journal article" date="2020" name="Mol. Plant">
        <title>The Chromosome-Based Rubber Tree Genome Provides New Insights into Spurge Genome Evolution and Rubber Biosynthesis.</title>
        <authorList>
            <person name="Liu J."/>
            <person name="Shi C."/>
            <person name="Shi C.C."/>
            <person name="Li W."/>
            <person name="Zhang Q.J."/>
            <person name="Zhang Y."/>
            <person name="Li K."/>
            <person name="Lu H.F."/>
            <person name="Shi C."/>
            <person name="Zhu S.T."/>
            <person name="Xiao Z.Y."/>
            <person name="Nan H."/>
            <person name="Yue Y."/>
            <person name="Zhu X.G."/>
            <person name="Wu Y."/>
            <person name="Hong X.N."/>
            <person name="Fan G.Y."/>
            <person name="Tong Y."/>
            <person name="Zhang D."/>
            <person name="Mao C.L."/>
            <person name="Liu Y.L."/>
            <person name="Hao S.J."/>
            <person name="Liu W.Q."/>
            <person name="Lv M.Q."/>
            <person name="Zhang H.B."/>
            <person name="Liu Y."/>
            <person name="Hu-Tang G.R."/>
            <person name="Wang J.P."/>
            <person name="Wang J.H."/>
            <person name="Sun Y.H."/>
            <person name="Ni S.B."/>
            <person name="Chen W.B."/>
            <person name="Zhang X.C."/>
            <person name="Jiao Y.N."/>
            <person name="Eichler E.E."/>
            <person name="Li G.H."/>
            <person name="Liu X."/>
            <person name="Gao L.Z."/>
        </authorList>
    </citation>
    <scope>NUCLEOTIDE SEQUENCE [LARGE SCALE GENOMIC DNA]</scope>
    <source>
        <strain evidence="3">cv. GT1</strain>
        <tissue evidence="2">Leaf</tissue>
    </source>
</reference>
<dbReference type="Proteomes" id="UP000467840">
    <property type="component" value="Chromosome 1"/>
</dbReference>
<keyword evidence="3" id="KW-1185">Reference proteome</keyword>
<name>A0A6A6LBJ1_HEVBR</name>
<protein>
    <submittedName>
        <fullName evidence="2">Uncharacterized protein</fullName>
    </submittedName>
</protein>
<dbReference type="EMBL" id="JAAGAX010000011">
    <property type="protein sequence ID" value="KAF2297668.1"/>
    <property type="molecule type" value="Genomic_DNA"/>
</dbReference>
<feature type="region of interest" description="Disordered" evidence="1">
    <location>
        <begin position="151"/>
        <end position="181"/>
    </location>
</feature>
<sequence length="762" mass="85503">MALEAFIDSKYPFAFCSMTSTPVTQPSNSDNVQHKDEQFQAVVTSLFGASSGNFLGISANIPHSNVGVVSASTNPTALNCLTNVGLRIGDSSSLAGVNSAGLKFPDMYRSSNADIDHHNLQALPLFSSHNSSISGSSTNSDLSVAQLDSHLGRNRSQARKKKCQQRCFTTKSQSGLQKSQRALLNAEEQELSTSNKTHKRPRLDIKQDAALHQQAIQRQRQSRDKMQLQSHSPMLDALDQQHELENQRQQKILQSVPELRGVDMKNQRQQQMREYLQQLADQQVYRMHPCSGNVCSRRLTQYMYHLQHRPPDNSIAYWRKFVAEYYAPCAKKRWCLSLCDHVTLQANSVFPQASMGTWQCELCSSKSGRGFEATFEVLPRLKKVQFESGVIDELLFLELPCECRLPSGLMMLEYGKAVHETVFHQFRVVCKGKLRIVFTLDLKILSWEFCSSDHEELLPRSLIASQVNEFVHAAQKYQTILEGSGSDKISPHVLEENCNMLLSAGCKLEKILDFQLVGELGFSKRYIRCLQIADVFNSMKDLMTFSWETKIGPIESLKNYSQKLSATKFQKNEFQEKEKLVSQGMAADTTKLLSSSGGQSNNENVNSNMSKDGLLTTSEMAALAHPGDYCKLLRQTSINSNVSKLGEPSSLYKRANDSRPFQGPKILNPEFTQNLPLSISQFSESNQNIQDCMIQKLLQQMVNNSRAANWAEKESVNHIINDILAGLPTNAKDTGSLGNVGTFENNTSVESISEKYNKEQWL</sequence>
<evidence type="ECO:0000313" key="3">
    <source>
        <dbReference type="Proteomes" id="UP000467840"/>
    </source>
</evidence>
<dbReference type="AlphaFoldDB" id="A0A6A6LBJ1"/>
<accession>A0A6A6LBJ1</accession>
<dbReference type="InterPro" id="IPR029005">
    <property type="entry name" value="LIM-bd/SEUSS"/>
</dbReference>
<evidence type="ECO:0000313" key="2">
    <source>
        <dbReference type="EMBL" id="KAF2297668.1"/>
    </source>
</evidence>
<comment type="caution">
    <text evidence="2">The sequence shown here is derived from an EMBL/GenBank/DDBJ whole genome shotgun (WGS) entry which is preliminary data.</text>
</comment>
<evidence type="ECO:0000256" key="1">
    <source>
        <dbReference type="SAM" id="MobiDB-lite"/>
    </source>
</evidence>
<feature type="compositionally biased region" description="Basic residues" evidence="1">
    <location>
        <begin position="152"/>
        <end position="164"/>
    </location>
</feature>
<dbReference type="PANTHER" id="PTHR10378">
    <property type="entry name" value="LIM DOMAIN-BINDING PROTEIN"/>
    <property type="match status" value="1"/>
</dbReference>
<dbReference type="Pfam" id="PF01803">
    <property type="entry name" value="LIM_bind"/>
    <property type="match status" value="1"/>
</dbReference>
<proteinExistence type="predicted"/>
<gene>
    <name evidence="2" type="ORF">GH714_002136</name>
</gene>